<comment type="caution">
    <text evidence="2">The sequence shown here is derived from an EMBL/GenBank/DDBJ whole genome shotgun (WGS) entry which is preliminary data.</text>
</comment>
<evidence type="ECO:0000313" key="3">
    <source>
        <dbReference type="Proteomes" id="UP000645610"/>
    </source>
</evidence>
<gene>
    <name evidence="2" type="ORF">I2I01_04415</name>
</gene>
<dbReference type="RefSeq" id="WP_196285200.1">
    <property type="nucleotide sequence ID" value="NZ_JADQDP010000001.1"/>
</dbReference>
<dbReference type="Proteomes" id="UP000645610">
    <property type="component" value="Unassembled WGS sequence"/>
</dbReference>
<dbReference type="EMBL" id="JADQDP010000001">
    <property type="protein sequence ID" value="MBF9140864.1"/>
    <property type="molecule type" value="Genomic_DNA"/>
</dbReference>
<protein>
    <submittedName>
        <fullName evidence="2">Uncharacterized protein</fullName>
    </submittedName>
</protein>
<organism evidence="2 3">
    <name type="scientific">Hymenobacter properus</name>
    <dbReference type="NCBI Taxonomy" id="2791026"/>
    <lineage>
        <taxon>Bacteria</taxon>
        <taxon>Pseudomonadati</taxon>
        <taxon>Bacteroidota</taxon>
        <taxon>Cytophagia</taxon>
        <taxon>Cytophagales</taxon>
        <taxon>Hymenobacteraceae</taxon>
        <taxon>Hymenobacter</taxon>
    </lineage>
</organism>
<accession>A0A931FLN6</accession>
<evidence type="ECO:0000313" key="2">
    <source>
        <dbReference type="EMBL" id="MBF9140864.1"/>
    </source>
</evidence>
<dbReference type="PROSITE" id="PS51257">
    <property type="entry name" value="PROKAR_LIPOPROTEIN"/>
    <property type="match status" value="1"/>
</dbReference>
<dbReference type="AlphaFoldDB" id="A0A931FLN6"/>
<keyword evidence="1" id="KW-1133">Transmembrane helix</keyword>
<reference evidence="2 3" key="1">
    <citation type="submission" date="2020-11" db="EMBL/GenBank/DDBJ databases">
        <authorList>
            <person name="Kim M.K."/>
        </authorList>
    </citation>
    <scope>NUCLEOTIDE SEQUENCE [LARGE SCALE GENOMIC DNA]</scope>
    <source>
        <strain evidence="2 3">BT439</strain>
    </source>
</reference>
<evidence type="ECO:0000256" key="1">
    <source>
        <dbReference type="SAM" id="Phobius"/>
    </source>
</evidence>
<keyword evidence="1" id="KW-0812">Transmembrane</keyword>
<name>A0A931FLN6_9BACT</name>
<keyword evidence="3" id="KW-1185">Reference proteome</keyword>
<proteinExistence type="predicted"/>
<sequence length="224" mass="24737">MKHSVFLLFVVLFTSCAGFREAQQRRRVAKAEQVLATYKRDTPPDQQLTNLVAAHPELEGKTVRVVTKTDTLRVPGATVTVTLPAVSTAATDNALVDSLMRSAASQLHAKDSLAYAARLRAILAARPKLSRDTLVQRLGVLTVRTWVDRQGRPHTTVTSAPQKFGYAKEVHETGPVVVRKEMTTWERIWLFIKDASLLLVLLIVGGVVLVIAVVARRRRKEPAA</sequence>
<keyword evidence="1" id="KW-0472">Membrane</keyword>
<feature type="transmembrane region" description="Helical" evidence="1">
    <location>
        <begin position="195"/>
        <end position="215"/>
    </location>
</feature>